<gene>
    <name evidence="1" type="ORF">METZ01_LOCUS431060</name>
</gene>
<organism evidence="1">
    <name type="scientific">marine metagenome</name>
    <dbReference type="NCBI Taxonomy" id="408172"/>
    <lineage>
        <taxon>unclassified sequences</taxon>
        <taxon>metagenomes</taxon>
        <taxon>ecological metagenomes</taxon>
    </lineage>
</organism>
<name>A0A382Y4H7_9ZZZZ</name>
<sequence>MEIPDYCKNFGLFHQSASTANLPIDQAILKLYLRQEHKLNYPDAARMMLGRLVQTALDHHLGLHDFSPIKGQQEGLEINQAIRESLTEYQQYTPRTWDNGKDQLEYETYQDYLPDMVKVAAQGIKEYFQNVNSIDGEFAQHHIEEQIDVPVLYYQDYSGGGRQIDLKCH</sequence>
<evidence type="ECO:0000313" key="1">
    <source>
        <dbReference type="EMBL" id="SVD78206.1"/>
    </source>
</evidence>
<accession>A0A382Y4H7</accession>
<reference evidence="1" key="1">
    <citation type="submission" date="2018-05" db="EMBL/GenBank/DDBJ databases">
        <authorList>
            <person name="Lanie J.A."/>
            <person name="Ng W.-L."/>
            <person name="Kazmierczak K.M."/>
            <person name="Andrzejewski T.M."/>
            <person name="Davidsen T.M."/>
            <person name="Wayne K.J."/>
            <person name="Tettelin H."/>
            <person name="Glass J.I."/>
            <person name="Rusch D."/>
            <person name="Podicherti R."/>
            <person name="Tsui H.-C.T."/>
            <person name="Winkler M.E."/>
        </authorList>
    </citation>
    <scope>NUCLEOTIDE SEQUENCE</scope>
</reference>
<feature type="non-terminal residue" evidence="1">
    <location>
        <position position="169"/>
    </location>
</feature>
<dbReference type="AlphaFoldDB" id="A0A382Y4H7"/>
<protein>
    <submittedName>
        <fullName evidence="1">Uncharacterized protein</fullName>
    </submittedName>
</protein>
<proteinExistence type="predicted"/>
<dbReference type="EMBL" id="UINC01172895">
    <property type="protein sequence ID" value="SVD78206.1"/>
    <property type="molecule type" value="Genomic_DNA"/>
</dbReference>